<evidence type="ECO:0000256" key="19">
    <source>
        <dbReference type="SAM" id="MobiDB-lite"/>
    </source>
</evidence>
<feature type="binding site" evidence="15 17">
    <location>
        <position position="163"/>
    </location>
    <ligand>
        <name>Zn(2+)</name>
        <dbReference type="ChEBI" id="CHEBI:29105"/>
        <note>catalytic</note>
    </ligand>
</feature>
<evidence type="ECO:0000256" key="1">
    <source>
        <dbReference type="ARBA" id="ARBA00004613"/>
    </source>
</evidence>
<keyword evidence="6 18" id="KW-0732">Signal</keyword>
<dbReference type="InterPro" id="IPR024079">
    <property type="entry name" value="MetalloPept_cat_dom_sf"/>
</dbReference>
<evidence type="ECO:0000256" key="14">
    <source>
        <dbReference type="PIRSR" id="PIRSR001199-1"/>
    </source>
</evidence>
<evidence type="ECO:0000256" key="17">
    <source>
        <dbReference type="PROSITE-ProRule" id="PRU01211"/>
    </source>
</evidence>
<dbReference type="InterPro" id="IPR001881">
    <property type="entry name" value="EGF-like_Ca-bd_dom"/>
</dbReference>
<feature type="domain" description="Peptidase M12A" evidence="22">
    <location>
        <begin position="70"/>
        <end position="270"/>
    </location>
</feature>
<evidence type="ECO:0000256" key="10">
    <source>
        <dbReference type="ARBA" id="ARBA00023049"/>
    </source>
</evidence>
<feature type="region of interest" description="Disordered" evidence="19">
    <location>
        <begin position="916"/>
        <end position="944"/>
    </location>
</feature>
<comment type="cofactor">
    <cofactor evidence="17 18">
        <name>Zn(2+)</name>
        <dbReference type="ChEBI" id="CHEBI:29105"/>
    </cofactor>
    <text evidence="17 18">Binds 1 zinc ion per subunit.</text>
</comment>
<feature type="domain" description="EGF-like" evidence="21">
    <location>
        <begin position="493"/>
        <end position="533"/>
    </location>
</feature>
<evidence type="ECO:0000259" key="21">
    <source>
        <dbReference type="PROSITE" id="PS50026"/>
    </source>
</evidence>
<evidence type="ECO:0000256" key="16">
    <source>
        <dbReference type="PROSITE-ProRule" id="PRU00076"/>
    </source>
</evidence>
<keyword evidence="10 17" id="KW-0482">Metalloprotease</keyword>
<evidence type="ECO:0000256" key="15">
    <source>
        <dbReference type="PIRSR" id="PIRSR001199-2"/>
    </source>
</evidence>
<dbReference type="CDD" id="cd00054">
    <property type="entry name" value="EGF_CA"/>
    <property type="match status" value="2"/>
</dbReference>
<dbReference type="PROSITE" id="PS01187">
    <property type="entry name" value="EGF_CA"/>
    <property type="match status" value="2"/>
</dbReference>
<name>F1KSP3_ASCSU</name>
<dbReference type="EMBL" id="JI165229">
    <property type="protein sequence ID" value="ADY40897.1"/>
    <property type="molecule type" value="mRNA"/>
</dbReference>
<reference evidence="23" key="1">
    <citation type="journal article" date="2011" name="Genome Res.">
        <title>Deep small RNA sequencing from the nematode Ascaris reveals conservation, functional diversification, and novel developmental profiles.</title>
        <authorList>
            <person name="Wang J."/>
            <person name="Czech B."/>
            <person name="Crunk A."/>
            <person name="Wallace A."/>
            <person name="Mitreva M."/>
            <person name="Hannon G.J."/>
            <person name="Davis R.E."/>
        </authorList>
    </citation>
    <scope>NUCLEOTIDE SEQUENCE</scope>
</reference>
<evidence type="ECO:0000259" key="20">
    <source>
        <dbReference type="PROSITE" id="PS01180"/>
    </source>
</evidence>
<feature type="domain" description="CUB" evidence="20">
    <location>
        <begin position="272"/>
        <end position="379"/>
    </location>
</feature>
<evidence type="ECO:0000313" key="23">
    <source>
        <dbReference type="EMBL" id="ADY40897.1"/>
    </source>
</evidence>
<feature type="domain" description="CUB" evidence="20">
    <location>
        <begin position="803"/>
        <end position="920"/>
    </location>
</feature>
<dbReference type="InterPro" id="IPR000859">
    <property type="entry name" value="CUB_dom"/>
</dbReference>
<dbReference type="InterPro" id="IPR034036">
    <property type="entry name" value="ZnMP_TLD/BMP1"/>
</dbReference>
<evidence type="ECO:0000256" key="2">
    <source>
        <dbReference type="ARBA" id="ARBA00022525"/>
    </source>
</evidence>
<dbReference type="InterPro" id="IPR001506">
    <property type="entry name" value="Peptidase_M12A"/>
</dbReference>
<dbReference type="SUPFAM" id="SSF57196">
    <property type="entry name" value="EGF/Laminin"/>
    <property type="match status" value="2"/>
</dbReference>
<comment type="caution">
    <text evidence="16">Lacks conserved residue(s) required for the propagation of feature annotation.</text>
</comment>
<dbReference type="GO" id="GO:0006508">
    <property type="term" value="P:proteolysis"/>
    <property type="evidence" value="ECO:0007669"/>
    <property type="project" value="UniProtKB-KW"/>
</dbReference>
<protein>
    <recommendedName>
        <fullName evidence="18">Metalloendopeptidase</fullName>
        <ecNumber evidence="18">3.4.24.-</ecNumber>
    </recommendedName>
</protein>
<dbReference type="InterPro" id="IPR035914">
    <property type="entry name" value="Sperma_CUB_dom_sf"/>
</dbReference>
<dbReference type="InterPro" id="IPR000152">
    <property type="entry name" value="EGF-type_Asp/Asn_hydroxyl_site"/>
</dbReference>
<dbReference type="CDD" id="cd00041">
    <property type="entry name" value="CUB"/>
    <property type="match status" value="5"/>
</dbReference>
<dbReference type="PANTHER" id="PTHR24251:SF43">
    <property type="entry name" value="TOLLOID-LIKE PROTEIN 2"/>
    <property type="match status" value="1"/>
</dbReference>
<feature type="domain" description="CUB" evidence="20">
    <location>
        <begin position="536"/>
        <end position="646"/>
    </location>
</feature>
<keyword evidence="7" id="KW-0677">Repeat</keyword>
<evidence type="ECO:0000256" key="18">
    <source>
        <dbReference type="RuleBase" id="RU361183"/>
    </source>
</evidence>
<accession>F1KSP3</accession>
<dbReference type="GO" id="GO:0008270">
    <property type="term" value="F:zinc ion binding"/>
    <property type="evidence" value="ECO:0007669"/>
    <property type="project" value="UniProtKB-UniRule"/>
</dbReference>
<dbReference type="CDD" id="cd04281">
    <property type="entry name" value="ZnMc_BMP1_TLD"/>
    <property type="match status" value="1"/>
</dbReference>
<feature type="chain" id="PRO_5005128845" description="Metalloendopeptidase" evidence="18">
    <location>
        <begin position="23"/>
        <end position="944"/>
    </location>
</feature>
<keyword evidence="9 15" id="KW-0862">Zinc</keyword>
<proteinExistence type="evidence at transcript level"/>
<keyword evidence="11" id="KW-0865">Zymogen</keyword>
<dbReference type="FunFam" id="3.40.390.10:FF:000004">
    <property type="entry name" value="Metalloendopeptidase"/>
    <property type="match status" value="1"/>
</dbReference>
<feature type="signal peptide" evidence="18">
    <location>
        <begin position="1"/>
        <end position="22"/>
    </location>
</feature>
<dbReference type="MEROPS" id="M12.A24"/>
<dbReference type="Gene3D" id="2.60.120.290">
    <property type="entry name" value="Spermadhesin, CUB domain"/>
    <property type="match status" value="5"/>
</dbReference>
<feature type="disulfide bond" evidence="17">
    <location>
        <begin position="133"/>
        <end position="155"/>
    </location>
</feature>
<evidence type="ECO:0000259" key="22">
    <source>
        <dbReference type="PROSITE" id="PS51864"/>
    </source>
</evidence>
<dbReference type="FunFam" id="2.10.25.10:FF:000010">
    <property type="entry name" value="Pro-epidermal growth factor"/>
    <property type="match status" value="1"/>
</dbReference>
<dbReference type="PROSITE" id="PS50026">
    <property type="entry name" value="EGF_3"/>
    <property type="match status" value="2"/>
</dbReference>
<dbReference type="SMART" id="SM00235">
    <property type="entry name" value="ZnMc"/>
    <property type="match status" value="1"/>
</dbReference>
<evidence type="ECO:0000256" key="5">
    <source>
        <dbReference type="ARBA" id="ARBA00022723"/>
    </source>
</evidence>
<feature type="domain" description="CUB" evidence="20">
    <location>
        <begin position="690"/>
        <end position="802"/>
    </location>
</feature>
<dbReference type="PROSITE" id="PS01180">
    <property type="entry name" value="CUB"/>
    <property type="match status" value="5"/>
</dbReference>
<dbReference type="GO" id="GO:0004222">
    <property type="term" value="F:metalloendopeptidase activity"/>
    <property type="evidence" value="ECO:0007669"/>
    <property type="project" value="UniProtKB-UniRule"/>
</dbReference>
<keyword evidence="8 17" id="KW-0378">Hydrolase</keyword>
<feature type="active site" evidence="14 17">
    <location>
        <position position="164"/>
    </location>
</feature>
<feature type="domain" description="EGF-like" evidence="21">
    <location>
        <begin position="646"/>
        <end position="686"/>
    </location>
</feature>
<dbReference type="GO" id="GO:0005509">
    <property type="term" value="F:calcium ion binding"/>
    <property type="evidence" value="ECO:0007669"/>
    <property type="project" value="InterPro"/>
</dbReference>
<dbReference type="PROSITE" id="PS01186">
    <property type="entry name" value="EGF_2"/>
    <property type="match status" value="2"/>
</dbReference>
<dbReference type="FunFam" id="2.60.120.290:FF:000013">
    <property type="entry name" value="Membrane frizzled-related protein"/>
    <property type="match status" value="3"/>
</dbReference>
<dbReference type="AlphaFoldDB" id="F1KSP3"/>
<dbReference type="Pfam" id="PF01400">
    <property type="entry name" value="Astacin"/>
    <property type="match status" value="1"/>
</dbReference>
<dbReference type="FunFam" id="2.60.120.290:FF:000005">
    <property type="entry name" value="Procollagen C-endopeptidase enhancer 1"/>
    <property type="match status" value="1"/>
</dbReference>
<organism evidence="23">
    <name type="scientific">Ascaris suum</name>
    <name type="common">Pig roundworm</name>
    <name type="synonym">Ascaris lumbricoides</name>
    <dbReference type="NCBI Taxonomy" id="6253"/>
    <lineage>
        <taxon>Eukaryota</taxon>
        <taxon>Metazoa</taxon>
        <taxon>Ecdysozoa</taxon>
        <taxon>Nematoda</taxon>
        <taxon>Chromadorea</taxon>
        <taxon>Rhabditida</taxon>
        <taxon>Spirurina</taxon>
        <taxon>Ascaridomorpha</taxon>
        <taxon>Ascaridoidea</taxon>
        <taxon>Ascarididae</taxon>
        <taxon>Ascaris</taxon>
    </lineage>
</organism>
<dbReference type="GO" id="GO:0005576">
    <property type="term" value="C:extracellular region"/>
    <property type="evidence" value="ECO:0007669"/>
    <property type="project" value="UniProtKB-SubCell"/>
</dbReference>
<feature type="disulfide bond" evidence="17">
    <location>
        <begin position="135"/>
        <end position="136"/>
    </location>
</feature>
<evidence type="ECO:0000256" key="3">
    <source>
        <dbReference type="ARBA" id="ARBA00022536"/>
    </source>
</evidence>
<dbReference type="SMART" id="SM00181">
    <property type="entry name" value="EGF"/>
    <property type="match status" value="2"/>
</dbReference>
<keyword evidence="12 17" id="KW-1015">Disulfide bond</keyword>
<feature type="binding site" evidence="15 17">
    <location>
        <position position="173"/>
    </location>
    <ligand>
        <name>Zn(2+)</name>
        <dbReference type="ChEBI" id="CHEBI:29105"/>
        <note>catalytic</note>
    </ligand>
</feature>
<dbReference type="PIRSF" id="PIRSF001199">
    <property type="entry name" value="BMP_1/tolloid-like"/>
    <property type="match status" value="1"/>
</dbReference>
<dbReference type="Gene3D" id="2.10.25.10">
    <property type="entry name" value="Laminin"/>
    <property type="match status" value="2"/>
</dbReference>
<keyword evidence="4 17" id="KW-0645">Protease</keyword>
<dbReference type="SMART" id="SM00042">
    <property type="entry name" value="CUB"/>
    <property type="match status" value="5"/>
</dbReference>
<dbReference type="Pfam" id="PF14670">
    <property type="entry name" value="FXa_inhibition"/>
    <property type="match status" value="2"/>
</dbReference>
<evidence type="ECO:0000256" key="13">
    <source>
        <dbReference type="ARBA" id="ARBA00023180"/>
    </source>
</evidence>
<feature type="binding site" evidence="15 17">
    <location>
        <position position="167"/>
    </location>
    <ligand>
        <name>Zn(2+)</name>
        <dbReference type="ChEBI" id="CHEBI:29105"/>
        <note>catalytic</note>
    </ligand>
</feature>
<dbReference type="Pfam" id="PF00431">
    <property type="entry name" value="CUB"/>
    <property type="match status" value="5"/>
</dbReference>
<dbReference type="PROSITE" id="PS51864">
    <property type="entry name" value="ASTACIN"/>
    <property type="match status" value="1"/>
</dbReference>
<dbReference type="Gene3D" id="3.40.390.10">
    <property type="entry name" value="Collagenase (Catalytic Domain)"/>
    <property type="match status" value="1"/>
</dbReference>
<evidence type="ECO:0000256" key="8">
    <source>
        <dbReference type="ARBA" id="ARBA00022801"/>
    </source>
</evidence>
<dbReference type="SUPFAM" id="SSF55486">
    <property type="entry name" value="Metalloproteases ('zincins'), catalytic domain"/>
    <property type="match status" value="1"/>
</dbReference>
<evidence type="ECO:0000256" key="4">
    <source>
        <dbReference type="ARBA" id="ARBA00022670"/>
    </source>
</evidence>
<keyword evidence="3 16" id="KW-0245">EGF-like domain</keyword>
<dbReference type="PRINTS" id="PR00480">
    <property type="entry name" value="ASTACIN"/>
</dbReference>
<dbReference type="PROSITE" id="PS00010">
    <property type="entry name" value="ASX_HYDROXYL"/>
    <property type="match status" value="2"/>
</dbReference>
<dbReference type="InterPro" id="IPR015446">
    <property type="entry name" value="BMP_1/tolloid-like"/>
</dbReference>
<dbReference type="SMART" id="SM00179">
    <property type="entry name" value="EGF_CA"/>
    <property type="match status" value="2"/>
</dbReference>
<dbReference type="EC" id="3.4.24.-" evidence="18"/>
<evidence type="ECO:0000256" key="12">
    <source>
        <dbReference type="ARBA" id="ARBA00023157"/>
    </source>
</evidence>
<dbReference type="SUPFAM" id="SSF49854">
    <property type="entry name" value="Spermadhesin, CUB domain"/>
    <property type="match status" value="5"/>
</dbReference>
<evidence type="ECO:0000256" key="6">
    <source>
        <dbReference type="ARBA" id="ARBA00022729"/>
    </source>
</evidence>
<keyword evidence="2" id="KW-0964">Secreted</keyword>
<keyword evidence="5 15" id="KW-0479">Metal-binding</keyword>
<dbReference type="InterPro" id="IPR018097">
    <property type="entry name" value="EGF_Ca-bd_CS"/>
</dbReference>
<keyword evidence="13" id="KW-0325">Glycoprotein</keyword>
<evidence type="ECO:0000256" key="7">
    <source>
        <dbReference type="ARBA" id="ARBA00022737"/>
    </source>
</evidence>
<dbReference type="PANTHER" id="PTHR24251">
    <property type="entry name" value="OVOCHYMASE-RELATED"/>
    <property type="match status" value="1"/>
</dbReference>
<evidence type="ECO:0000256" key="9">
    <source>
        <dbReference type="ARBA" id="ARBA00022833"/>
    </source>
</evidence>
<dbReference type="InterPro" id="IPR000742">
    <property type="entry name" value="EGF"/>
</dbReference>
<feature type="domain" description="CUB" evidence="20">
    <location>
        <begin position="380"/>
        <end position="493"/>
    </location>
</feature>
<sequence>MLYEMNIISCIVVLVAVLPVWGEFTIEQLKSERFAYTVEARDSGLDLSKARYQIGDMVFDRNPFKRRTRAATARKERIWPDGVIPYEISVNFSGEHKCLFQRAMRHWENHTCISFVPRQPHHQNYIVFTIDKCGCCSYVGRRGDGPQAISIGKNCDKFGIVVHELGHVIGFWHEHTRLDRDDHVDIFYKSIQQSQDYNFDKLKADEVDSLGEPYDYASIMHYARDTFSRAMYLDTILPKVIVNGRRPEIGQRVQLSAGDISQTRKLYKCPVCGETLVKEYGELRLGGGVECQWRIIAAMGEILVLNVSTLGLPRPMGECASERDNFVIVRDGYYTGSPILAKVCGDVGSRTIFSTGNRLFVQTRTTSKLSTPFANYIAVCGGHIVGDEGTIQSPRFPENYAPDANCNWVIKVPKKFQVALTFQYFNLEAHKDCVYDRVEIYDGAVADPNNLISKLCGQVNAESVVSKSNVVLVRFVSDSSVQKSGFHIDFVRELDECASNAHGCEQRCVNQIGGFRCECDIGFSLRPDGKTCQSTCGGIIKATNGTFFSPNFPLNYPPSKNCVWQVHADEGYQIIVNFTHFNVEGMKTECAYDYVLIEDEEGGEERYCGDYTQPLVYTSTSNRIKVHFVSDNSVEKSGFAAYFITDLDECRKDKGGCQQLCVNTIGSYRCECESGYVLADDGHNCKEGGCHLQLHDPDGEITSPNFPFDYPKGKTCNWHFVTTPGHRLLLAFEEFALEEHNMCKYDHVEVFDGGDAQAPSLGVFCGNGVPPDISSSSNQLFLTMVTDASVARRGFKAFYSSVCGGELKAEETVGFIYSHARYSDDKYDKKMRCEWRILADAGRGVELRFAQFDLEKEASCDFDFVEVFDGHDRSDEHKMGHFCGDQLPPVFVSTGRKMMLVLNTDDSEERKGFVAEYRSAPPATARPVMKPTPRPSREPVVNND</sequence>
<evidence type="ECO:0000256" key="11">
    <source>
        <dbReference type="ARBA" id="ARBA00023145"/>
    </source>
</evidence>
<dbReference type="InterPro" id="IPR006026">
    <property type="entry name" value="Peptidase_Metallo"/>
</dbReference>
<comment type="subcellular location">
    <subcellularLocation>
        <location evidence="1">Secreted</location>
    </subcellularLocation>
</comment>